<dbReference type="SUPFAM" id="SSF46589">
    <property type="entry name" value="tRNA-binding arm"/>
    <property type="match status" value="1"/>
</dbReference>
<evidence type="ECO:0000313" key="2">
    <source>
        <dbReference type="EMBL" id="KAF6397926.1"/>
    </source>
</evidence>
<keyword evidence="3" id="KW-1185">Reference proteome</keyword>
<dbReference type="FunFam" id="1.10.287.40:FF:000002">
    <property type="entry name" value="Serine--tRNA ligase, cytoplasmic"/>
    <property type="match status" value="1"/>
</dbReference>
<accession>A0A7J8BHN1</accession>
<organism evidence="2 3">
    <name type="scientific">Rousettus aegyptiacus</name>
    <name type="common">Egyptian fruit bat</name>
    <name type="synonym">Pteropus aegyptiacus</name>
    <dbReference type="NCBI Taxonomy" id="9407"/>
    <lineage>
        <taxon>Eukaryota</taxon>
        <taxon>Metazoa</taxon>
        <taxon>Chordata</taxon>
        <taxon>Craniata</taxon>
        <taxon>Vertebrata</taxon>
        <taxon>Euteleostomi</taxon>
        <taxon>Mammalia</taxon>
        <taxon>Eutheria</taxon>
        <taxon>Laurasiatheria</taxon>
        <taxon>Chiroptera</taxon>
        <taxon>Yinpterochiroptera</taxon>
        <taxon>Pteropodoidea</taxon>
        <taxon>Pteropodidae</taxon>
        <taxon>Rousettinae</taxon>
        <taxon>Rousettus</taxon>
    </lineage>
</organism>
<sequence>MVLDLDLFRVDKGGDPALIRETQEKRFKDPRLVDQLVKADGEWRRCRFRADNLNKLKNLCSKTIGEKMKKKEPVGDDESIPDNVLSLDDLTAETLANLKVSQIKKLRLLIDDAILKCDTDLLKLETERSRAAKRKGQ</sequence>
<name>A0A7J8BHN1_ROUAE</name>
<dbReference type="PANTHER" id="PTHR11778">
    <property type="entry name" value="SERYL-TRNA SYNTHETASE"/>
    <property type="match status" value="1"/>
</dbReference>
<reference evidence="2 3" key="1">
    <citation type="journal article" date="2020" name="Nature">
        <title>Six reference-quality genomes reveal evolution of bat adaptations.</title>
        <authorList>
            <person name="Jebb D."/>
            <person name="Huang Z."/>
            <person name="Pippel M."/>
            <person name="Hughes G.M."/>
            <person name="Lavrichenko K."/>
            <person name="Devanna P."/>
            <person name="Winkler S."/>
            <person name="Jermiin L.S."/>
            <person name="Skirmuntt E.C."/>
            <person name="Katzourakis A."/>
            <person name="Burkitt-Gray L."/>
            <person name="Ray D.A."/>
            <person name="Sullivan K.A.M."/>
            <person name="Roscito J.G."/>
            <person name="Kirilenko B.M."/>
            <person name="Davalos L.M."/>
            <person name="Corthals A.P."/>
            <person name="Power M.L."/>
            <person name="Jones G."/>
            <person name="Ransome R.D."/>
            <person name="Dechmann D.K.N."/>
            <person name="Locatelli A.G."/>
            <person name="Puechmaille S.J."/>
            <person name="Fedrigo O."/>
            <person name="Jarvis E.D."/>
            <person name="Hiller M."/>
            <person name="Vernes S.C."/>
            <person name="Myers E.W."/>
            <person name="Teeling E.C."/>
        </authorList>
    </citation>
    <scope>NUCLEOTIDE SEQUENCE [LARGE SCALE GENOMIC DNA]</scope>
    <source>
        <strain evidence="2">MRouAeg1</strain>
        <tissue evidence="2">Muscle</tissue>
    </source>
</reference>
<proteinExistence type="predicted"/>
<evidence type="ECO:0000259" key="1">
    <source>
        <dbReference type="Pfam" id="PF02403"/>
    </source>
</evidence>
<dbReference type="GO" id="GO:0004828">
    <property type="term" value="F:serine-tRNA ligase activity"/>
    <property type="evidence" value="ECO:0007669"/>
    <property type="project" value="InterPro"/>
</dbReference>
<dbReference type="InterPro" id="IPR015866">
    <property type="entry name" value="Ser-tRNA-synth_1_N"/>
</dbReference>
<dbReference type="Gene3D" id="1.10.287.40">
    <property type="entry name" value="Serine-tRNA synthetase, tRNA binding domain"/>
    <property type="match status" value="1"/>
</dbReference>
<dbReference type="Pfam" id="PF02403">
    <property type="entry name" value="Seryl_tRNA_N"/>
    <property type="match status" value="1"/>
</dbReference>
<dbReference type="InterPro" id="IPR010978">
    <property type="entry name" value="tRNA-bd_arm"/>
</dbReference>
<evidence type="ECO:0000313" key="3">
    <source>
        <dbReference type="Proteomes" id="UP000593571"/>
    </source>
</evidence>
<dbReference type="EMBL" id="JACASE010000017">
    <property type="protein sequence ID" value="KAF6397926.1"/>
    <property type="molecule type" value="Genomic_DNA"/>
</dbReference>
<comment type="caution">
    <text evidence="2">The sequence shown here is derived from an EMBL/GenBank/DDBJ whole genome shotgun (WGS) entry which is preliminary data.</text>
</comment>
<feature type="domain" description="Serine-tRNA synthetase type1 N-terminal" evidence="1">
    <location>
        <begin position="2"/>
        <end position="93"/>
    </location>
</feature>
<gene>
    <name evidence="2" type="ORF">HJG63_017170</name>
</gene>
<dbReference type="Proteomes" id="UP000593571">
    <property type="component" value="Unassembled WGS sequence"/>
</dbReference>
<dbReference type="InterPro" id="IPR042103">
    <property type="entry name" value="SerRS_1_N_sf"/>
</dbReference>
<dbReference type="InterPro" id="IPR002317">
    <property type="entry name" value="Ser-tRNA-ligase_type_1"/>
</dbReference>
<protein>
    <recommendedName>
        <fullName evidence="1">Serine-tRNA synthetase type1 N-terminal domain-containing protein</fullName>
    </recommendedName>
</protein>
<dbReference type="GO" id="GO:0006434">
    <property type="term" value="P:seryl-tRNA aminoacylation"/>
    <property type="evidence" value="ECO:0007669"/>
    <property type="project" value="InterPro"/>
</dbReference>
<dbReference type="AlphaFoldDB" id="A0A7J8BHN1"/>
<dbReference type="GO" id="GO:0005524">
    <property type="term" value="F:ATP binding"/>
    <property type="evidence" value="ECO:0007669"/>
    <property type="project" value="InterPro"/>
</dbReference>